<keyword evidence="3 6" id="KW-0812">Transmembrane</keyword>
<evidence type="ECO:0000256" key="4">
    <source>
        <dbReference type="ARBA" id="ARBA00022989"/>
    </source>
</evidence>
<feature type="transmembrane region" description="Helical" evidence="6">
    <location>
        <begin position="100"/>
        <end position="118"/>
    </location>
</feature>
<evidence type="ECO:0000256" key="3">
    <source>
        <dbReference type="ARBA" id="ARBA00022692"/>
    </source>
</evidence>
<evidence type="ECO:0000256" key="2">
    <source>
        <dbReference type="ARBA" id="ARBA00005587"/>
    </source>
</evidence>
<comment type="similarity">
    <text evidence="2">Belongs to the acetate uptake transporter (AceTr) (TC 2.A.96) family.</text>
</comment>
<dbReference type="InterPro" id="IPR047622">
    <property type="entry name" value="GPR1_FUN34_YAAH"/>
</dbReference>
<dbReference type="AlphaFoldDB" id="A0A157T4Y1"/>
<organism evidence="7 8">
    <name type="scientific">Saccharolobus solfataricus</name>
    <name type="common">Sulfolobus solfataricus</name>
    <dbReference type="NCBI Taxonomy" id="2287"/>
    <lineage>
        <taxon>Archaea</taxon>
        <taxon>Thermoproteota</taxon>
        <taxon>Thermoprotei</taxon>
        <taxon>Sulfolobales</taxon>
        <taxon>Sulfolobaceae</taxon>
        <taxon>Saccharolobus</taxon>
    </lineage>
</organism>
<comment type="subcellular location">
    <subcellularLocation>
        <location evidence="1">Membrane</location>
        <topology evidence="1">Multi-pass membrane protein</topology>
    </subcellularLocation>
</comment>
<dbReference type="PROSITE" id="PS01114">
    <property type="entry name" value="GPR1_FUN34_YAAH"/>
    <property type="match status" value="1"/>
</dbReference>
<keyword evidence="5 6" id="KW-0472">Membrane</keyword>
<name>A0A157T4Y1_SACSO</name>
<dbReference type="InterPro" id="IPR000791">
    <property type="entry name" value="Gpr1/Fun34/SatP-like"/>
</dbReference>
<dbReference type="PATRIC" id="fig|2287.9.peg.3103"/>
<reference evidence="8" key="1">
    <citation type="submission" date="2016-04" db="EMBL/GenBank/DDBJ databases">
        <authorList>
            <person name="Shah S.A."/>
            <person name="Garrett R.A."/>
        </authorList>
    </citation>
    <scope>NUCLEOTIDE SEQUENCE [LARGE SCALE GENOMIC DNA]</scope>
    <source>
        <strain evidence="8">ATCC 35091 / DSM 1616 / JCM 8930 / NBRC 15331 / P1</strain>
    </source>
</reference>
<evidence type="ECO:0000313" key="8">
    <source>
        <dbReference type="Proteomes" id="UP000076770"/>
    </source>
</evidence>
<dbReference type="GO" id="GO:0071422">
    <property type="term" value="P:succinate transmembrane transport"/>
    <property type="evidence" value="ECO:0007669"/>
    <property type="project" value="TreeGrafter"/>
</dbReference>
<feature type="transmembrane region" description="Helical" evidence="6">
    <location>
        <begin position="159"/>
        <end position="181"/>
    </location>
</feature>
<dbReference type="InterPro" id="IPR047623">
    <property type="entry name" value="SatP"/>
</dbReference>
<gene>
    <name evidence="7" type="ORF">SSOP1_2959</name>
</gene>
<feature type="transmembrane region" description="Helical" evidence="6">
    <location>
        <begin position="70"/>
        <end position="88"/>
    </location>
</feature>
<proteinExistence type="inferred from homology"/>
<dbReference type="GO" id="GO:0005886">
    <property type="term" value="C:plasma membrane"/>
    <property type="evidence" value="ECO:0007669"/>
    <property type="project" value="TreeGrafter"/>
</dbReference>
<dbReference type="NCBIfam" id="NF038013">
    <property type="entry name" value="AceTr_1"/>
    <property type="match status" value="1"/>
</dbReference>
<feature type="transmembrane region" description="Helical" evidence="6">
    <location>
        <begin position="20"/>
        <end position="38"/>
    </location>
</feature>
<protein>
    <submittedName>
        <fullName evidence="7">Uncharacterized protein</fullName>
    </submittedName>
</protein>
<feature type="transmembrane region" description="Helical" evidence="6">
    <location>
        <begin position="125"/>
        <end position="147"/>
    </location>
</feature>
<evidence type="ECO:0000256" key="1">
    <source>
        <dbReference type="ARBA" id="ARBA00004141"/>
    </source>
</evidence>
<dbReference type="EMBL" id="LT549890">
    <property type="protein sequence ID" value="SAI86513.1"/>
    <property type="molecule type" value="Genomic_DNA"/>
</dbReference>
<keyword evidence="4 6" id="KW-1133">Transmembrane helix</keyword>
<dbReference type="PANTHER" id="PTHR30178:SF3">
    <property type="entry name" value="SUCCINATE-ACETATE_PROTON SYMPORTER SATP"/>
    <property type="match status" value="1"/>
</dbReference>
<accession>A0A157T4Y1</accession>
<dbReference type="PANTHER" id="PTHR30178">
    <property type="entry name" value="INNER MEMBRANE PROTEIN YAAH"/>
    <property type="match status" value="1"/>
</dbReference>
<feature type="transmembrane region" description="Helical" evidence="6">
    <location>
        <begin position="44"/>
        <end position="63"/>
    </location>
</feature>
<dbReference type="Proteomes" id="UP000076770">
    <property type="component" value="Chromosome i"/>
</dbReference>
<sequence length="192" mass="20361">MLYKDVMTEQKRANPAPLGLSGFALTTLVLSTFNAGLITQGASVVLGLAAFYGGLAQLLAGILEWRAGNTFGYTAFFTYGAFWEWYFLTAGGFFGGVTPQAIGLVLIAFGIFTLAMWFGTFKANLGLFMTFLLLWITFFLLGVGAMIGNVGLSHAGGYVGILTAIAAWYTGLAIVVAESLGKSPPVGRPIMK</sequence>
<dbReference type="GO" id="GO:0015360">
    <property type="term" value="F:acetate:proton symporter activity"/>
    <property type="evidence" value="ECO:0007669"/>
    <property type="project" value="TreeGrafter"/>
</dbReference>
<dbReference type="Pfam" id="PF01184">
    <property type="entry name" value="Gpr1_Fun34_YaaH"/>
    <property type="match status" value="1"/>
</dbReference>
<evidence type="ECO:0000256" key="6">
    <source>
        <dbReference type="SAM" id="Phobius"/>
    </source>
</evidence>
<evidence type="ECO:0000256" key="5">
    <source>
        <dbReference type="ARBA" id="ARBA00023136"/>
    </source>
</evidence>
<evidence type="ECO:0000313" key="7">
    <source>
        <dbReference type="EMBL" id="SAI86513.1"/>
    </source>
</evidence>